<evidence type="ECO:0000259" key="6">
    <source>
        <dbReference type="PROSITE" id="PS50238"/>
    </source>
</evidence>
<dbReference type="GO" id="GO:0016020">
    <property type="term" value="C:membrane"/>
    <property type="evidence" value="ECO:0007669"/>
    <property type="project" value="TreeGrafter"/>
</dbReference>
<feature type="domain" description="C2" evidence="5">
    <location>
        <begin position="653"/>
        <end position="777"/>
    </location>
</feature>
<keyword evidence="3" id="KW-0175">Coiled coil</keyword>
<dbReference type="Proteomes" id="UP000008909">
    <property type="component" value="Unassembled WGS sequence"/>
</dbReference>
<keyword evidence="8" id="KW-1185">Reference proteome</keyword>
<evidence type="ECO:0000313" key="8">
    <source>
        <dbReference type="Proteomes" id="UP000008909"/>
    </source>
</evidence>
<dbReference type="SUPFAM" id="SSF49562">
    <property type="entry name" value="C2 domain (Calcium/lipid-binding domain, CaLB)"/>
    <property type="match status" value="1"/>
</dbReference>
<dbReference type="SMART" id="SM00324">
    <property type="entry name" value="RhoGAP"/>
    <property type="match status" value="1"/>
</dbReference>
<feature type="region of interest" description="Disordered" evidence="4">
    <location>
        <begin position="102"/>
        <end position="130"/>
    </location>
</feature>
<evidence type="ECO:0000256" key="3">
    <source>
        <dbReference type="SAM" id="Coils"/>
    </source>
</evidence>
<sequence>MPLQRHAKCIRIEYEKKGSLISPIKVEGQPFVAISGTGMKKNNSTGMLECGNAGAPNDSANPESPVILYNPADDDDRSDDDSNLLSLQSPSDAMFRMTVHTPSLETNSEKFPFEKQVDSPGGRTDLGVRRRARDTGCYRTKIYRELSLRDDPSDSEGEAGEPNETSPAEVKQTWEEKTAAFEGLTRRKTSLPVMDDRGTMLHYRLNREESKLSLLACLLSKFCDLKSSMNTDLINKAYNIIQKLHDLQKEFVTKFKQLEPAFDNPDTEVAEVFRCVIQRQEYLVIYHNLLTGFLDQVPAWPDITETTEEQKNHAVNSLRQTLQEPLNWLVQEAEDVKELWQITPTNNPDQRAFASLYERLITDSIESPLSGQPTKSKDSRKLRMHSLVVELVNWQSDERKLRYLLLFSDILVCAKITKDKSSKHKTGLTDMFRGMRASERNRHFRSVTNVRPLPASINVWNMDEPNARLETKWMIPLDQLKLSHNTRVVNDPNKIAIHERAIENLKSNISKMRNSMKRLDESKKRDQHKLVRSLRQTEGELVLQSPQLVLPLVDSNGQTHYILLVTERERNHWRMALQQEVNQVKSREECIKSLTQATDGWNRRGQLWPYAQSSAVTTAATTTQVPVNELNTSCRTTAAEMNEVLKKYHYIVRLNKTGMAILEEAPGRTGILRTTVHGIKGLDELDSYHVCIEVDSFAQFEEVARTHVVAHQSNPQWNETFDLQIDNAHRICFTIYRHADVFSEAEVKLTNDLLCDKCIGMPIKTHEPSPRTITFTFTLSLSRASHMIPQGSTVQRGKIFGHALRDLVRPPPGQVDGSSRQSVVRDYDLSGEKSQAGYKPRVPKLVLACTDEVSRRGLREVGIYRICGSNNEIQALKDIFDQDQEEAMKRLATTDIFVVASLLKQFFREIPDGLITTQGSMKLMQLVELPEGSARTQEMQNWLDGLPRANRDTLIHMLSHLLTVSRYSENNKMDAGNLALLWSAALFPPLPQLSETRTEKSPNEEIDIHMEAALVFQKTKSITALMRAVAEGDIQHCEHHSETESR</sequence>
<dbReference type="SUPFAM" id="SSF50729">
    <property type="entry name" value="PH domain-like"/>
    <property type="match status" value="1"/>
</dbReference>
<keyword evidence="1" id="KW-0343">GTPase activation</keyword>
<dbReference type="GO" id="GO:0005085">
    <property type="term" value="F:guanyl-nucleotide exchange factor activity"/>
    <property type="evidence" value="ECO:0007669"/>
    <property type="project" value="UniProtKB-KW"/>
</dbReference>
<feature type="compositionally biased region" description="Acidic residues" evidence="4">
    <location>
        <begin position="72"/>
        <end position="82"/>
    </location>
</feature>
<dbReference type="Gene3D" id="2.30.29.30">
    <property type="entry name" value="Pleckstrin-homology domain (PH domain)/Phosphotyrosine-binding domain (PTB)"/>
    <property type="match status" value="1"/>
</dbReference>
<dbReference type="AlphaFoldDB" id="G7Y790"/>
<dbReference type="SMART" id="SM00239">
    <property type="entry name" value="C2"/>
    <property type="match status" value="1"/>
</dbReference>
<dbReference type="InterPro" id="IPR008936">
    <property type="entry name" value="Rho_GTPase_activation_prot"/>
</dbReference>
<accession>G7Y790</accession>
<dbReference type="Gene3D" id="1.10.555.10">
    <property type="entry name" value="Rho GTPase activation protein"/>
    <property type="match status" value="1"/>
</dbReference>
<evidence type="ECO:0000313" key="7">
    <source>
        <dbReference type="EMBL" id="GAA48825.1"/>
    </source>
</evidence>
<dbReference type="InterPro" id="IPR000198">
    <property type="entry name" value="RhoGAP_dom"/>
</dbReference>
<feature type="region of interest" description="Disordered" evidence="4">
    <location>
        <begin position="148"/>
        <end position="171"/>
    </location>
</feature>
<dbReference type="EMBL" id="DF142912">
    <property type="protein sequence ID" value="GAA48825.1"/>
    <property type="molecule type" value="Genomic_DNA"/>
</dbReference>
<dbReference type="PANTHER" id="PTHR23182">
    <property type="entry name" value="BREAKPOINT CLUSTER REGION PROTEIN BCR"/>
    <property type="match status" value="1"/>
</dbReference>
<dbReference type="Pfam" id="PF00620">
    <property type="entry name" value="RhoGAP"/>
    <property type="match status" value="1"/>
</dbReference>
<proteinExistence type="predicted"/>
<keyword evidence="2" id="KW-0344">Guanine-nucleotide releasing factor</keyword>
<dbReference type="SUPFAM" id="SSF48350">
    <property type="entry name" value="GTPase activation domain, GAP"/>
    <property type="match status" value="1"/>
</dbReference>
<dbReference type="PROSITE" id="PS50004">
    <property type="entry name" value="C2"/>
    <property type="match status" value="1"/>
</dbReference>
<organism evidence="7 8">
    <name type="scientific">Clonorchis sinensis</name>
    <name type="common">Chinese liver fluke</name>
    <dbReference type="NCBI Taxonomy" id="79923"/>
    <lineage>
        <taxon>Eukaryota</taxon>
        <taxon>Metazoa</taxon>
        <taxon>Spiralia</taxon>
        <taxon>Lophotrochozoa</taxon>
        <taxon>Platyhelminthes</taxon>
        <taxon>Trematoda</taxon>
        <taxon>Digenea</taxon>
        <taxon>Opisthorchiida</taxon>
        <taxon>Opisthorchiata</taxon>
        <taxon>Opisthorchiidae</taxon>
        <taxon>Clonorchis</taxon>
    </lineage>
</organism>
<evidence type="ECO:0000256" key="2">
    <source>
        <dbReference type="ARBA" id="ARBA00022658"/>
    </source>
</evidence>
<dbReference type="InterPro" id="IPR000008">
    <property type="entry name" value="C2_dom"/>
</dbReference>
<dbReference type="PROSITE" id="PS50238">
    <property type="entry name" value="RHOGAP"/>
    <property type="match status" value="1"/>
</dbReference>
<reference key="2">
    <citation type="submission" date="2011-10" db="EMBL/GenBank/DDBJ databases">
        <title>The genome and transcriptome sequence of Clonorchis sinensis provide insights into the carcinogenic liver fluke.</title>
        <authorList>
            <person name="Wang X."/>
            <person name="Huang Y."/>
            <person name="Chen W."/>
            <person name="Liu H."/>
            <person name="Guo L."/>
            <person name="Chen Y."/>
            <person name="Luo F."/>
            <person name="Zhou W."/>
            <person name="Sun J."/>
            <person name="Mao Q."/>
            <person name="Liang P."/>
            <person name="Zhou C."/>
            <person name="Tian Y."/>
            <person name="Men J."/>
            <person name="Lv X."/>
            <person name="Huang L."/>
            <person name="Zhou J."/>
            <person name="Hu Y."/>
            <person name="Li R."/>
            <person name="Zhang F."/>
            <person name="Lei H."/>
            <person name="Li X."/>
            <person name="Hu X."/>
            <person name="Liang C."/>
            <person name="Xu J."/>
            <person name="Wu Z."/>
            <person name="Yu X."/>
        </authorList>
    </citation>
    <scope>NUCLEOTIDE SEQUENCE</scope>
    <source>
        <strain>Henan</strain>
    </source>
</reference>
<dbReference type="GO" id="GO:0007165">
    <property type="term" value="P:signal transduction"/>
    <property type="evidence" value="ECO:0007669"/>
    <property type="project" value="InterPro"/>
</dbReference>
<dbReference type="GO" id="GO:0005096">
    <property type="term" value="F:GTPase activator activity"/>
    <property type="evidence" value="ECO:0007669"/>
    <property type="project" value="UniProtKB-KW"/>
</dbReference>
<evidence type="ECO:0000259" key="5">
    <source>
        <dbReference type="PROSITE" id="PS50004"/>
    </source>
</evidence>
<feature type="coiled-coil region" evidence="3">
    <location>
        <begin position="495"/>
        <end position="522"/>
    </location>
</feature>
<dbReference type="InterPro" id="IPR011993">
    <property type="entry name" value="PH-like_dom_sf"/>
</dbReference>
<dbReference type="Pfam" id="PF00168">
    <property type="entry name" value="C2"/>
    <property type="match status" value="1"/>
</dbReference>
<feature type="compositionally biased region" description="Basic and acidic residues" evidence="4">
    <location>
        <begin position="107"/>
        <end position="117"/>
    </location>
</feature>
<feature type="region of interest" description="Disordered" evidence="4">
    <location>
        <begin position="70"/>
        <end position="90"/>
    </location>
</feature>
<feature type="domain" description="Rho-GAP" evidence="6">
    <location>
        <begin position="827"/>
        <end position="1023"/>
    </location>
</feature>
<dbReference type="InterPro" id="IPR037769">
    <property type="entry name" value="Abr/Bcr"/>
</dbReference>
<name>G7Y790_CLOSI</name>
<evidence type="ECO:0000256" key="1">
    <source>
        <dbReference type="ARBA" id="ARBA00022468"/>
    </source>
</evidence>
<dbReference type="Gene3D" id="2.60.40.150">
    <property type="entry name" value="C2 domain"/>
    <property type="match status" value="1"/>
</dbReference>
<protein>
    <submittedName>
        <fullName evidence="7">Active breakpoint cluster region-related protein</fullName>
    </submittedName>
</protein>
<dbReference type="InterPro" id="IPR035892">
    <property type="entry name" value="C2_domain_sf"/>
</dbReference>
<gene>
    <name evidence="7" type="ORF">CLF_102081</name>
</gene>
<reference evidence="7" key="1">
    <citation type="journal article" date="2011" name="Genome Biol.">
        <title>The draft genome of the carcinogenic human liver fluke Clonorchis sinensis.</title>
        <authorList>
            <person name="Wang X."/>
            <person name="Chen W."/>
            <person name="Huang Y."/>
            <person name="Sun J."/>
            <person name="Men J."/>
            <person name="Liu H."/>
            <person name="Luo F."/>
            <person name="Guo L."/>
            <person name="Lv X."/>
            <person name="Deng C."/>
            <person name="Zhou C."/>
            <person name="Fan Y."/>
            <person name="Li X."/>
            <person name="Huang L."/>
            <person name="Hu Y."/>
            <person name="Liang C."/>
            <person name="Hu X."/>
            <person name="Xu J."/>
            <person name="Yu X."/>
        </authorList>
    </citation>
    <scope>NUCLEOTIDE SEQUENCE [LARGE SCALE GENOMIC DNA]</scope>
    <source>
        <strain evidence="7">Henan</strain>
    </source>
</reference>
<dbReference type="PANTHER" id="PTHR23182:SF1">
    <property type="entry name" value="RHO GTPASE ACTIVATING PROTEIN AT 1A, ISOFORM E"/>
    <property type="match status" value="1"/>
</dbReference>
<evidence type="ECO:0000256" key="4">
    <source>
        <dbReference type="SAM" id="MobiDB-lite"/>
    </source>
</evidence>
<dbReference type="CDD" id="cd00159">
    <property type="entry name" value="RhoGAP"/>
    <property type="match status" value="1"/>
</dbReference>